<proteinExistence type="predicted"/>
<gene>
    <name evidence="4" type="ORF">J2X19_005180</name>
</gene>
<dbReference type="RefSeq" id="WP_310377317.1">
    <property type="nucleotide sequence ID" value="NZ_JAVDXT010000011.1"/>
</dbReference>
<reference evidence="4 5" key="1">
    <citation type="submission" date="2023-07" db="EMBL/GenBank/DDBJ databases">
        <title>Sorghum-associated microbial communities from plants grown in Nebraska, USA.</title>
        <authorList>
            <person name="Schachtman D."/>
        </authorList>
    </citation>
    <scope>NUCLEOTIDE SEQUENCE [LARGE SCALE GENOMIC DNA]</scope>
    <source>
        <strain evidence="4 5">BE313</strain>
    </source>
</reference>
<organism evidence="4 5">
    <name type="scientific">Rhodoferax ferrireducens</name>
    <dbReference type="NCBI Taxonomy" id="192843"/>
    <lineage>
        <taxon>Bacteria</taxon>
        <taxon>Pseudomonadati</taxon>
        <taxon>Pseudomonadota</taxon>
        <taxon>Betaproteobacteria</taxon>
        <taxon>Burkholderiales</taxon>
        <taxon>Comamonadaceae</taxon>
        <taxon>Rhodoferax</taxon>
    </lineage>
</organism>
<dbReference type="EMBL" id="JAVDXT010000011">
    <property type="protein sequence ID" value="MDR7380471.1"/>
    <property type="molecule type" value="Genomic_DNA"/>
</dbReference>
<comment type="caution">
    <text evidence="4">The sequence shown here is derived from an EMBL/GenBank/DDBJ whole genome shotgun (WGS) entry which is preliminary data.</text>
</comment>
<dbReference type="InterPro" id="IPR021104">
    <property type="entry name" value="KfrA_DNA-bd_N"/>
</dbReference>
<sequence>MAREGITYEQVKAAAEELVGEGREPSIRAVRERLRGTGSPNTIHRHLTKWRDSRPDAPAATTDLPASILREINGEIQRAASAARAEVEAQLAQAMTEAADLAASGEALEAERDALAEQVAALTSERDVLAGKAAEQRTLLDQQAKDLRAEQQSRIAAEKELAAVSAARDGLAERLKELQGREQTALREVTELRARADTSADVARTAAGDVARLQEALSRVTDEAIRLRSETLDLRSQLNAYSVQNANLSGLLGREAPLAAPAPTRTTKKGS</sequence>
<keyword evidence="5" id="KW-1185">Reference proteome</keyword>
<feature type="compositionally biased region" description="Low complexity" evidence="2">
    <location>
        <begin position="256"/>
        <end position="265"/>
    </location>
</feature>
<evidence type="ECO:0000313" key="5">
    <source>
        <dbReference type="Proteomes" id="UP001180487"/>
    </source>
</evidence>
<evidence type="ECO:0000256" key="1">
    <source>
        <dbReference type="SAM" id="Coils"/>
    </source>
</evidence>
<protein>
    <submittedName>
        <fullName evidence="4">Chromosome segregation ATPase</fullName>
    </submittedName>
</protein>
<accession>A0ABU2CGJ3</accession>
<feature type="coiled-coil region" evidence="1">
    <location>
        <begin position="84"/>
        <end position="230"/>
    </location>
</feature>
<dbReference type="Proteomes" id="UP001180487">
    <property type="component" value="Unassembled WGS sequence"/>
</dbReference>
<keyword evidence="1" id="KW-0175">Coiled coil</keyword>
<evidence type="ECO:0000313" key="4">
    <source>
        <dbReference type="EMBL" id="MDR7380471.1"/>
    </source>
</evidence>
<evidence type="ECO:0000259" key="3">
    <source>
        <dbReference type="Pfam" id="PF11740"/>
    </source>
</evidence>
<evidence type="ECO:0000256" key="2">
    <source>
        <dbReference type="SAM" id="MobiDB-lite"/>
    </source>
</evidence>
<dbReference type="Pfam" id="PF11740">
    <property type="entry name" value="KfrA_N"/>
    <property type="match status" value="1"/>
</dbReference>
<feature type="region of interest" description="Disordered" evidence="2">
    <location>
        <begin position="252"/>
        <end position="271"/>
    </location>
</feature>
<feature type="domain" description="KfrA N-terminal DNA-binding" evidence="3">
    <location>
        <begin position="7"/>
        <end position="125"/>
    </location>
</feature>
<name>A0ABU2CGJ3_9BURK</name>